<organism evidence="2 3">
    <name type="scientific">Hibiscus sabdariffa</name>
    <name type="common">roselle</name>
    <dbReference type="NCBI Taxonomy" id="183260"/>
    <lineage>
        <taxon>Eukaryota</taxon>
        <taxon>Viridiplantae</taxon>
        <taxon>Streptophyta</taxon>
        <taxon>Embryophyta</taxon>
        <taxon>Tracheophyta</taxon>
        <taxon>Spermatophyta</taxon>
        <taxon>Magnoliopsida</taxon>
        <taxon>eudicotyledons</taxon>
        <taxon>Gunneridae</taxon>
        <taxon>Pentapetalae</taxon>
        <taxon>rosids</taxon>
        <taxon>malvids</taxon>
        <taxon>Malvales</taxon>
        <taxon>Malvaceae</taxon>
        <taxon>Malvoideae</taxon>
        <taxon>Hibiscus</taxon>
    </lineage>
</organism>
<feature type="region of interest" description="Disordered" evidence="1">
    <location>
        <begin position="1"/>
        <end position="68"/>
    </location>
</feature>
<proteinExistence type="predicted"/>
<reference evidence="2 3" key="1">
    <citation type="journal article" date="2024" name="G3 (Bethesda)">
        <title>Genome assembly of Hibiscus sabdariffa L. provides insights into metabolisms of medicinal natural products.</title>
        <authorList>
            <person name="Kim T."/>
        </authorList>
    </citation>
    <scope>NUCLEOTIDE SEQUENCE [LARGE SCALE GENOMIC DNA]</scope>
    <source>
        <strain evidence="2">TK-2024</strain>
        <tissue evidence="2">Old leaves</tissue>
    </source>
</reference>
<evidence type="ECO:0000256" key="1">
    <source>
        <dbReference type="SAM" id="MobiDB-lite"/>
    </source>
</evidence>
<feature type="compositionally biased region" description="Low complexity" evidence="1">
    <location>
        <begin position="49"/>
        <end position="58"/>
    </location>
</feature>
<comment type="caution">
    <text evidence="2">The sequence shown here is derived from an EMBL/GenBank/DDBJ whole genome shotgun (WGS) entry which is preliminary data.</text>
</comment>
<gene>
    <name evidence="2" type="ORF">V6N12_044981</name>
</gene>
<protein>
    <submittedName>
        <fullName evidence="2">Uncharacterized protein</fullName>
    </submittedName>
</protein>
<dbReference type="Proteomes" id="UP001472677">
    <property type="component" value="Unassembled WGS sequence"/>
</dbReference>
<name>A0ABR2G1N2_9ROSI</name>
<dbReference type="EMBL" id="JBBPBM010000003">
    <property type="protein sequence ID" value="KAK8592888.1"/>
    <property type="molecule type" value="Genomic_DNA"/>
</dbReference>
<sequence length="68" mass="7344">MKDVDTTDWKSAALGGEQDAVTAATESDRSPQGLRRTAQAKKNCARSPTAATAEMQATAERKNKKNMF</sequence>
<evidence type="ECO:0000313" key="3">
    <source>
        <dbReference type="Proteomes" id="UP001472677"/>
    </source>
</evidence>
<accession>A0ABR2G1N2</accession>
<keyword evidence="3" id="KW-1185">Reference proteome</keyword>
<evidence type="ECO:0000313" key="2">
    <source>
        <dbReference type="EMBL" id="KAK8592888.1"/>
    </source>
</evidence>